<keyword evidence="5" id="KW-0653">Protein transport</keyword>
<evidence type="ECO:0000256" key="8">
    <source>
        <dbReference type="ARBA" id="ARBA00023136"/>
    </source>
</evidence>
<keyword evidence="7" id="KW-0811">Translocation</keyword>
<evidence type="ECO:0000313" key="11">
    <source>
        <dbReference type="EMBL" id="VAX37228.1"/>
    </source>
</evidence>
<keyword evidence="8 10" id="KW-0472">Membrane</keyword>
<keyword evidence="4 10" id="KW-0812">Transmembrane</keyword>
<evidence type="ECO:0000256" key="4">
    <source>
        <dbReference type="ARBA" id="ARBA00022692"/>
    </source>
</evidence>
<feature type="transmembrane region" description="Helical" evidence="10">
    <location>
        <begin position="6"/>
        <end position="27"/>
    </location>
</feature>
<dbReference type="GO" id="GO:0043953">
    <property type="term" value="P:protein transport by the Tat complex"/>
    <property type="evidence" value="ECO:0007669"/>
    <property type="project" value="InterPro"/>
</dbReference>
<evidence type="ECO:0000256" key="10">
    <source>
        <dbReference type="SAM" id="Phobius"/>
    </source>
</evidence>
<dbReference type="AlphaFoldDB" id="A0A3B1DMF4"/>
<name>A0A3B1DMF4_9ZZZZ</name>
<evidence type="ECO:0000256" key="7">
    <source>
        <dbReference type="ARBA" id="ARBA00023010"/>
    </source>
</evidence>
<dbReference type="InterPro" id="IPR003369">
    <property type="entry name" value="TatA/B/E"/>
</dbReference>
<evidence type="ECO:0000256" key="6">
    <source>
        <dbReference type="ARBA" id="ARBA00022989"/>
    </source>
</evidence>
<keyword evidence="6 10" id="KW-1133">Transmembrane helix</keyword>
<feature type="region of interest" description="Disordered" evidence="9">
    <location>
        <begin position="56"/>
        <end position="78"/>
    </location>
</feature>
<keyword evidence="3" id="KW-1003">Cell membrane</keyword>
<sequence>MLQPLAFFGLPGYAEVMIVGFIALLLFGNRLPNVMGSLGKSIVEFKKGVKGIEDEVKKGAEEAEASPAQQQEHQESAT</sequence>
<dbReference type="HAMAP" id="MF_00236">
    <property type="entry name" value="TatA_E"/>
    <property type="match status" value="1"/>
</dbReference>
<dbReference type="GO" id="GO:0005886">
    <property type="term" value="C:plasma membrane"/>
    <property type="evidence" value="ECO:0007669"/>
    <property type="project" value="UniProtKB-SubCell"/>
</dbReference>
<reference evidence="11" key="1">
    <citation type="submission" date="2018-06" db="EMBL/GenBank/DDBJ databases">
        <authorList>
            <person name="Zhirakovskaya E."/>
        </authorList>
    </citation>
    <scope>NUCLEOTIDE SEQUENCE</scope>
</reference>
<dbReference type="PANTHER" id="PTHR42982:SF1">
    <property type="entry name" value="SEC-INDEPENDENT PROTEIN TRANSLOCASE PROTEIN TATA"/>
    <property type="match status" value="1"/>
</dbReference>
<dbReference type="Pfam" id="PF02416">
    <property type="entry name" value="TatA_B_E"/>
    <property type="match status" value="1"/>
</dbReference>
<comment type="subcellular location">
    <subcellularLocation>
        <location evidence="1">Cell membrane</location>
        <topology evidence="1">Single-pass membrane protein</topology>
    </subcellularLocation>
</comment>
<organism evidence="11">
    <name type="scientific">hydrothermal vent metagenome</name>
    <dbReference type="NCBI Taxonomy" id="652676"/>
    <lineage>
        <taxon>unclassified sequences</taxon>
        <taxon>metagenomes</taxon>
        <taxon>ecological metagenomes</taxon>
    </lineage>
</organism>
<gene>
    <name evidence="11" type="ORF">MNBD_PLANCTO02-3240</name>
</gene>
<dbReference type="EMBL" id="UOGL01000109">
    <property type="protein sequence ID" value="VAX37228.1"/>
    <property type="molecule type" value="Genomic_DNA"/>
</dbReference>
<evidence type="ECO:0000256" key="3">
    <source>
        <dbReference type="ARBA" id="ARBA00022475"/>
    </source>
</evidence>
<dbReference type="PANTHER" id="PTHR42982">
    <property type="entry name" value="SEC-INDEPENDENT PROTEIN TRANSLOCASE PROTEIN TATA"/>
    <property type="match status" value="1"/>
</dbReference>
<evidence type="ECO:0000256" key="1">
    <source>
        <dbReference type="ARBA" id="ARBA00004162"/>
    </source>
</evidence>
<dbReference type="Gene3D" id="1.20.5.3310">
    <property type="match status" value="1"/>
</dbReference>
<keyword evidence="2" id="KW-0813">Transport</keyword>
<evidence type="ECO:0000256" key="9">
    <source>
        <dbReference type="SAM" id="MobiDB-lite"/>
    </source>
</evidence>
<evidence type="ECO:0008006" key="12">
    <source>
        <dbReference type="Google" id="ProtNLM"/>
    </source>
</evidence>
<protein>
    <recommendedName>
        <fullName evidence="12">Twin-arginine translocation protein TatA</fullName>
    </recommendedName>
</protein>
<dbReference type="InterPro" id="IPR006312">
    <property type="entry name" value="TatA/E"/>
</dbReference>
<evidence type="ECO:0000256" key="2">
    <source>
        <dbReference type="ARBA" id="ARBA00022448"/>
    </source>
</evidence>
<proteinExistence type="inferred from homology"/>
<evidence type="ECO:0000256" key="5">
    <source>
        <dbReference type="ARBA" id="ARBA00022927"/>
    </source>
</evidence>
<accession>A0A3B1DMF4</accession>